<evidence type="ECO:0000256" key="2">
    <source>
        <dbReference type="ARBA" id="ARBA00022475"/>
    </source>
</evidence>
<keyword evidence="7" id="KW-0762">Sugar transport</keyword>
<keyword evidence="5 6" id="KW-0472">Membrane</keyword>
<dbReference type="Proteomes" id="UP001314796">
    <property type="component" value="Unassembled WGS sequence"/>
</dbReference>
<comment type="caution">
    <text evidence="7">The sequence shown here is derived from an EMBL/GenBank/DDBJ whole genome shotgun (WGS) entry which is preliminary data.</text>
</comment>
<feature type="transmembrane region" description="Helical" evidence="6">
    <location>
        <begin position="133"/>
        <end position="150"/>
    </location>
</feature>
<evidence type="ECO:0000256" key="5">
    <source>
        <dbReference type="ARBA" id="ARBA00023136"/>
    </source>
</evidence>
<feature type="transmembrane region" description="Helical" evidence="6">
    <location>
        <begin position="63"/>
        <end position="84"/>
    </location>
</feature>
<sequence>MRDIFTMALIYATLRSATPLIITAIGGLISERSGIINIALEGKMLIGAFTAVVVSYYTGNPWFGVLGAIVAGGLMALIHGIVSIKYKANQVVSGTAINILAGGLTVFLLQIIFGVAGTSPQVAKLPSWGRFHPLVYFAILLVFLTHYVIYYTPWGLRLRAVGEHPSAADTVGINVIRMRYIAVVISGMLAGLAGAALSIGGLNVFVKGMTTGRGFIALAAMIFGKWTPIGALGASLLFGFADALQMRLQGIGIPS</sequence>
<evidence type="ECO:0000256" key="6">
    <source>
        <dbReference type="SAM" id="Phobius"/>
    </source>
</evidence>
<dbReference type="InterPro" id="IPR001851">
    <property type="entry name" value="ABC_transp_permease"/>
</dbReference>
<evidence type="ECO:0000256" key="3">
    <source>
        <dbReference type="ARBA" id="ARBA00022692"/>
    </source>
</evidence>
<protein>
    <submittedName>
        <fullName evidence="7">Simple sugar transport system permease protein</fullName>
    </submittedName>
</protein>
<keyword evidence="3 6" id="KW-0812">Transmembrane</keyword>
<organism evidence="7 8">
    <name type="scientific">Alkaliphilus hydrothermalis</name>
    <dbReference type="NCBI Taxonomy" id="1482730"/>
    <lineage>
        <taxon>Bacteria</taxon>
        <taxon>Bacillati</taxon>
        <taxon>Bacillota</taxon>
        <taxon>Clostridia</taxon>
        <taxon>Peptostreptococcales</taxon>
        <taxon>Natronincolaceae</taxon>
        <taxon>Alkaliphilus</taxon>
    </lineage>
</organism>
<accession>A0ABS2NM92</accession>
<evidence type="ECO:0000256" key="4">
    <source>
        <dbReference type="ARBA" id="ARBA00022989"/>
    </source>
</evidence>
<reference evidence="7 8" key="1">
    <citation type="submission" date="2021-01" db="EMBL/GenBank/DDBJ databases">
        <title>Genomic Encyclopedia of Type Strains, Phase IV (KMG-IV): sequencing the most valuable type-strain genomes for metagenomic binning, comparative biology and taxonomic classification.</title>
        <authorList>
            <person name="Goeker M."/>
        </authorList>
    </citation>
    <scope>NUCLEOTIDE SEQUENCE [LARGE SCALE GENOMIC DNA]</scope>
    <source>
        <strain evidence="7 8">DSM 25890</strain>
    </source>
</reference>
<evidence type="ECO:0000256" key="1">
    <source>
        <dbReference type="ARBA" id="ARBA00004651"/>
    </source>
</evidence>
<feature type="transmembrane region" description="Helical" evidence="6">
    <location>
        <begin position="6"/>
        <end position="29"/>
    </location>
</feature>
<dbReference type="PANTHER" id="PTHR43370:SF1">
    <property type="entry name" value="GUANOSINE ABC TRANSPORTER PERMEASE PROTEIN NUPQ"/>
    <property type="match status" value="1"/>
</dbReference>
<gene>
    <name evidence="7" type="ORF">JOC73_000563</name>
</gene>
<feature type="transmembrane region" description="Helical" evidence="6">
    <location>
        <begin position="91"/>
        <end position="113"/>
    </location>
</feature>
<dbReference type="EMBL" id="JAFBEE010000002">
    <property type="protein sequence ID" value="MBM7614054.1"/>
    <property type="molecule type" value="Genomic_DNA"/>
</dbReference>
<dbReference type="CDD" id="cd06580">
    <property type="entry name" value="TM_PBP1_transp_TpRbsC_like"/>
    <property type="match status" value="1"/>
</dbReference>
<evidence type="ECO:0000313" key="7">
    <source>
        <dbReference type="EMBL" id="MBM7614054.1"/>
    </source>
</evidence>
<proteinExistence type="predicted"/>
<dbReference type="RefSeq" id="WP_330613069.1">
    <property type="nucleotide sequence ID" value="NZ_JAFBEE010000002.1"/>
</dbReference>
<dbReference type="Pfam" id="PF02653">
    <property type="entry name" value="BPD_transp_2"/>
    <property type="match status" value="1"/>
</dbReference>
<dbReference type="PANTHER" id="PTHR43370">
    <property type="entry name" value="SUGAR ABC TRANSPORTER INTEGRAL MEMBRANE PROTEIN-RELATED"/>
    <property type="match status" value="1"/>
</dbReference>
<keyword evidence="7" id="KW-0813">Transport</keyword>
<comment type="subcellular location">
    <subcellularLocation>
        <location evidence="1">Cell membrane</location>
        <topology evidence="1">Multi-pass membrane protein</topology>
    </subcellularLocation>
</comment>
<feature type="transmembrane region" description="Helical" evidence="6">
    <location>
        <begin position="214"/>
        <end position="240"/>
    </location>
</feature>
<name>A0ABS2NM92_9FIRM</name>
<keyword evidence="2" id="KW-1003">Cell membrane</keyword>
<keyword evidence="8" id="KW-1185">Reference proteome</keyword>
<keyword evidence="4 6" id="KW-1133">Transmembrane helix</keyword>
<feature type="transmembrane region" description="Helical" evidence="6">
    <location>
        <begin position="180"/>
        <end position="202"/>
    </location>
</feature>
<evidence type="ECO:0000313" key="8">
    <source>
        <dbReference type="Proteomes" id="UP001314796"/>
    </source>
</evidence>